<dbReference type="Pfam" id="PF00619">
    <property type="entry name" value="CARD"/>
    <property type="match status" value="1"/>
</dbReference>
<dbReference type="GO" id="GO:0042981">
    <property type="term" value="P:regulation of apoptotic process"/>
    <property type="evidence" value="ECO:0007669"/>
    <property type="project" value="InterPro"/>
</dbReference>
<dbReference type="InterPro" id="IPR050952">
    <property type="entry name" value="TRIM-NHL_E3_ligases"/>
</dbReference>
<dbReference type="CDD" id="cd19756">
    <property type="entry name" value="Bbox2"/>
    <property type="match status" value="1"/>
</dbReference>
<dbReference type="Pfam" id="PF01436">
    <property type="entry name" value="NHL"/>
    <property type="match status" value="2"/>
</dbReference>
<feature type="domain" description="B box-type" evidence="6">
    <location>
        <begin position="84"/>
        <end position="124"/>
    </location>
</feature>
<evidence type="ECO:0000256" key="1">
    <source>
        <dbReference type="ARBA" id="ARBA00008518"/>
    </source>
</evidence>
<dbReference type="PROSITE" id="PS50119">
    <property type="entry name" value="ZF_BBOX"/>
    <property type="match status" value="1"/>
</dbReference>
<organism evidence="8 9">
    <name type="scientific">Branchiostoma belcheri</name>
    <name type="common">Amphioxus</name>
    <dbReference type="NCBI Taxonomy" id="7741"/>
    <lineage>
        <taxon>Eukaryota</taxon>
        <taxon>Metazoa</taxon>
        <taxon>Chordata</taxon>
        <taxon>Cephalochordata</taxon>
        <taxon>Leptocardii</taxon>
        <taxon>Amphioxiformes</taxon>
        <taxon>Branchiostomatidae</taxon>
        <taxon>Branchiostoma</taxon>
    </lineage>
</organism>
<feature type="region of interest" description="Disordered" evidence="5">
    <location>
        <begin position="194"/>
        <end position="249"/>
    </location>
</feature>
<keyword evidence="3" id="KW-0863">Zinc-finger</keyword>
<evidence type="ECO:0000259" key="7">
    <source>
        <dbReference type="PROSITE" id="PS50209"/>
    </source>
</evidence>
<dbReference type="SMART" id="SM00114">
    <property type="entry name" value="CARD"/>
    <property type="match status" value="1"/>
</dbReference>
<dbReference type="InterPro" id="IPR001258">
    <property type="entry name" value="NHL_repeat"/>
</dbReference>
<evidence type="ECO:0000259" key="6">
    <source>
        <dbReference type="PROSITE" id="PS50119"/>
    </source>
</evidence>
<dbReference type="GO" id="GO:0000209">
    <property type="term" value="P:protein polyubiquitination"/>
    <property type="evidence" value="ECO:0007669"/>
    <property type="project" value="TreeGrafter"/>
</dbReference>
<name>A0A6P4Z9M4_BRABE</name>
<dbReference type="AlphaFoldDB" id="A0A6P4Z9M4"/>
<dbReference type="PROSITE" id="PS51125">
    <property type="entry name" value="NHL"/>
    <property type="match status" value="2"/>
</dbReference>
<protein>
    <submittedName>
        <fullName evidence="9">Uncharacterized protein LOC109471456</fullName>
    </submittedName>
</protein>
<evidence type="ECO:0000256" key="4">
    <source>
        <dbReference type="PROSITE-ProRule" id="PRU00504"/>
    </source>
</evidence>
<keyword evidence="2" id="KW-0677">Repeat</keyword>
<evidence type="ECO:0000256" key="2">
    <source>
        <dbReference type="ARBA" id="ARBA00022737"/>
    </source>
</evidence>
<feature type="domain" description="CARD" evidence="7">
    <location>
        <begin position="1"/>
        <end position="90"/>
    </location>
</feature>
<dbReference type="KEGG" id="bbel:109471456"/>
<feature type="region of interest" description="Disordered" evidence="5">
    <location>
        <begin position="270"/>
        <end position="300"/>
    </location>
</feature>
<dbReference type="SUPFAM" id="SSF57845">
    <property type="entry name" value="B-box zinc-binding domain"/>
    <property type="match status" value="1"/>
</dbReference>
<dbReference type="Gene3D" id="1.10.533.10">
    <property type="entry name" value="Death Domain, Fas"/>
    <property type="match status" value="1"/>
</dbReference>
<feature type="repeat" description="NHL" evidence="4">
    <location>
        <begin position="492"/>
        <end position="529"/>
    </location>
</feature>
<evidence type="ECO:0000256" key="5">
    <source>
        <dbReference type="SAM" id="MobiDB-lite"/>
    </source>
</evidence>
<dbReference type="InterPro" id="IPR011042">
    <property type="entry name" value="6-blade_b-propeller_TolB-like"/>
</dbReference>
<dbReference type="GO" id="GO:0008270">
    <property type="term" value="F:zinc ion binding"/>
    <property type="evidence" value="ECO:0007669"/>
    <property type="project" value="UniProtKB-KW"/>
</dbReference>
<comment type="similarity">
    <text evidence="1">Belongs to the TRIM/RBCC family.</text>
</comment>
<proteinExistence type="inferred from homology"/>
<dbReference type="Gene3D" id="2.120.10.30">
    <property type="entry name" value="TolB, C-terminal domain"/>
    <property type="match status" value="1"/>
</dbReference>
<dbReference type="GO" id="GO:0043161">
    <property type="term" value="P:proteasome-mediated ubiquitin-dependent protein catabolic process"/>
    <property type="evidence" value="ECO:0007669"/>
    <property type="project" value="TreeGrafter"/>
</dbReference>
<dbReference type="RefSeq" id="XP_019626341.1">
    <property type="nucleotide sequence ID" value="XM_019770782.1"/>
</dbReference>
<dbReference type="GeneID" id="109471456"/>
<sequence>MASELKLLKSNREELVGKIRLVTHFLDRLLQHDEIVQEEYDNVVAEKTPQDKARALLDVVAAKGRGAFCHFREHLKKVNPELEEVLNRCAKHNLPFKLYCEDCGTLLCRACRSKEHKDHRCTSLVAEGDAIRRQFTAFKRENRKILIERNKMLDGYDVEIMRREADDRAEVLKEGLCAKVDEERRWFFKQLGDGPLSPARSASSIADSGSVAGSEANDISDAGDQTTKPLSFSSTQNQDAELHGDDDDKTCVTEDQATLCDELETVHLDADDSSDMLEDVSLPYEGNTRNGATGIQTPRQSPTVDFLHSFGVSGRKEGQFRSPDGMTICPKGRIIVADKWNHRVQLFDINGTWESEISTRKWGSARPSSVVFCSLSPPGDVLVTCTGIGKMLQLSLSSKVFSKLSLAGCRGVAALDGGRTLFISEQENNTVHILTRAKNPADEKVAYNTTNKLKGPFYKPQNVNTDGLSNIYVSDIGDRTVKVLDKEGYMKGTIGKDILRYPTGVCVDKEGNIIVSDMVKNTLEIFASDGHHLNTLIPEQGGLKAPQEIALTPDGTKLVVVDRGNDRVRVYRYNQGGEDHVLTNKDIRD</sequence>
<accession>A0A6P4Z9M4</accession>
<dbReference type="Gene3D" id="3.30.160.60">
    <property type="entry name" value="Classic Zinc Finger"/>
    <property type="match status" value="1"/>
</dbReference>
<dbReference type="SMART" id="SM00336">
    <property type="entry name" value="BBOX"/>
    <property type="match status" value="1"/>
</dbReference>
<dbReference type="InterPro" id="IPR011029">
    <property type="entry name" value="DEATH-like_dom_sf"/>
</dbReference>
<dbReference type="PANTHER" id="PTHR24104:SF50">
    <property type="entry name" value="SMP-30_GLUCONOLACTONASE_LRE-LIKE REGION DOMAIN-CONTAINING PROTEIN"/>
    <property type="match status" value="1"/>
</dbReference>
<feature type="compositionally biased region" description="Polar residues" evidence="5">
    <location>
        <begin position="223"/>
        <end position="239"/>
    </location>
</feature>
<dbReference type="PANTHER" id="PTHR24104">
    <property type="entry name" value="E3 UBIQUITIN-PROTEIN LIGASE NHLRC1-RELATED"/>
    <property type="match status" value="1"/>
</dbReference>
<gene>
    <name evidence="9" type="primary">LOC109471456</name>
</gene>
<feature type="repeat" description="NHL" evidence="4">
    <location>
        <begin position="307"/>
        <end position="350"/>
    </location>
</feature>
<dbReference type="CDD" id="cd05819">
    <property type="entry name" value="NHL"/>
    <property type="match status" value="1"/>
</dbReference>
<evidence type="ECO:0000256" key="3">
    <source>
        <dbReference type="PROSITE-ProRule" id="PRU00024"/>
    </source>
</evidence>
<dbReference type="Proteomes" id="UP000515135">
    <property type="component" value="Unplaced"/>
</dbReference>
<keyword evidence="3" id="KW-0479">Metal-binding</keyword>
<dbReference type="GO" id="GO:0061630">
    <property type="term" value="F:ubiquitin protein ligase activity"/>
    <property type="evidence" value="ECO:0007669"/>
    <property type="project" value="TreeGrafter"/>
</dbReference>
<dbReference type="SUPFAM" id="SSF47986">
    <property type="entry name" value="DEATH domain"/>
    <property type="match status" value="1"/>
</dbReference>
<dbReference type="Pfam" id="PF00643">
    <property type="entry name" value="zf-B_box"/>
    <property type="match status" value="1"/>
</dbReference>
<keyword evidence="8" id="KW-1185">Reference proteome</keyword>
<dbReference type="PROSITE" id="PS50209">
    <property type="entry name" value="CARD"/>
    <property type="match status" value="1"/>
</dbReference>
<dbReference type="CDD" id="cd01671">
    <property type="entry name" value="CARD"/>
    <property type="match status" value="1"/>
</dbReference>
<dbReference type="InterPro" id="IPR000315">
    <property type="entry name" value="Znf_B-box"/>
</dbReference>
<dbReference type="SUPFAM" id="SSF75011">
    <property type="entry name" value="3-carboxy-cis,cis-mucoante lactonizing enzyme"/>
    <property type="match status" value="1"/>
</dbReference>
<dbReference type="InterPro" id="IPR001315">
    <property type="entry name" value="CARD"/>
</dbReference>
<evidence type="ECO:0000313" key="9">
    <source>
        <dbReference type="RefSeq" id="XP_019626341.1"/>
    </source>
</evidence>
<reference evidence="9" key="1">
    <citation type="submission" date="2025-08" db="UniProtKB">
        <authorList>
            <consortium name="RefSeq"/>
        </authorList>
    </citation>
    <scope>IDENTIFICATION</scope>
    <source>
        <tissue evidence="9">Gonad</tissue>
    </source>
</reference>
<keyword evidence="3" id="KW-0862">Zinc</keyword>
<feature type="compositionally biased region" description="Polar residues" evidence="5">
    <location>
        <begin position="287"/>
        <end position="300"/>
    </location>
</feature>
<dbReference type="OrthoDB" id="8891580at2759"/>
<evidence type="ECO:0000313" key="8">
    <source>
        <dbReference type="Proteomes" id="UP000515135"/>
    </source>
</evidence>